<organism evidence="1 2">
    <name type="scientific">Candidatus Woesebacteria bacterium GW2011_GWA2_33_28</name>
    <dbReference type="NCBI Taxonomy" id="1618561"/>
    <lineage>
        <taxon>Bacteria</taxon>
        <taxon>Candidatus Woeseibacteriota</taxon>
    </lineage>
</organism>
<dbReference type="Proteomes" id="UP000033995">
    <property type="component" value="Unassembled WGS sequence"/>
</dbReference>
<comment type="caution">
    <text evidence="1">The sequence shown here is derived from an EMBL/GenBank/DDBJ whole genome shotgun (WGS) entry which is preliminary data.</text>
</comment>
<proteinExistence type="predicted"/>
<evidence type="ECO:0000313" key="1">
    <source>
        <dbReference type="EMBL" id="KKP48233.1"/>
    </source>
</evidence>
<dbReference type="AlphaFoldDB" id="A0A0F9ZV07"/>
<sequence>MIKIVRSGKYTKMLQEIDNNELLDKIQYLINLFIINPDDSRLYNHALRKRMKGKYAFSITGDIRIVYEWLGKQKVRFLAIGGHNKVYTR</sequence>
<evidence type="ECO:0000313" key="2">
    <source>
        <dbReference type="Proteomes" id="UP000033995"/>
    </source>
</evidence>
<reference evidence="1 2" key="1">
    <citation type="journal article" date="2015" name="Nature">
        <title>rRNA introns, odd ribosomes, and small enigmatic genomes across a large radiation of phyla.</title>
        <authorList>
            <person name="Brown C.T."/>
            <person name="Hug L.A."/>
            <person name="Thomas B.C."/>
            <person name="Sharon I."/>
            <person name="Castelle C.J."/>
            <person name="Singh A."/>
            <person name="Wilkins M.J."/>
            <person name="Williams K.H."/>
            <person name="Banfield J.F."/>
        </authorList>
    </citation>
    <scope>NUCLEOTIDE SEQUENCE [LARGE SCALE GENOMIC DNA]</scope>
</reference>
<name>A0A0F9ZV07_9BACT</name>
<gene>
    <name evidence="1" type="ORF">UR38_C0001G0029</name>
</gene>
<dbReference type="Gene3D" id="3.30.2310.20">
    <property type="entry name" value="RelE-like"/>
    <property type="match status" value="1"/>
</dbReference>
<protein>
    <submittedName>
        <fullName evidence="1">Addiction module toxin, RelE/StbE family</fullName>
    </submittedName>
</protein>
<accession>A0A0F9ZV07</accession>
<dbReference type="EMBL" id="LBOZ01000001">
    <property type="protein sequence ID" value="KKP48233.1"/>
    <property type="molecule type" value="Genomic_DNA"/>
</dbReference>
<dbReference type="SUPFAM" id="SSF143011">
    <property type="entry name" value="RelE-like"/>
    <property type="match status" value="1"/>
</dbReference>
<dbReference type="InterPro" id="IPR035093">
    <property type="entry name" value="RelE/ParE_toxin_dom_sf"/>
</dbReference>